<name>A0ABW2C588_9PSEU</name>
<sequence>MDPDQTLRGIREAINEMDAELNKDDGGDDHHICEIGIVLHDHVASLDEWLSNGGFLPHSWNKHR</sequence>
<accession>A0ABW2C588</accession>
<dbReference type="EMBL" id="JBHSXX010000001">
    <property type="protein sequence ID" value="MFC6869460.1"/>
    <property type="molecule type" value="Genomic_DNA"/>
</dbReference>
<protein>
    <submittedName>
        <fullName evidence="1">Uncharacterized protein</fullName>
    </submittedName>
</protein>
<reference evidence="2" key="1">
    <citation type="journal article" date="2019" name="Int. J. Syst. Evol. Microbiol.">
        <title>The Global Catalogue of Microorganisms (GCM) 10K type strain sequencing project: providing services to taxonomists for standard genome sequencing and annotation.</title>
        <authorList>
            <consortium name="The Broad Institute Genomics Platform"/>
            <consortium name="The Broad Institute Genome Sequencing Center for Infectious Disease"/>
            <person name="Wu L."/>
            <person name="Ma J."/>
        </authorList>
    </citation>
    <scope>NUCLEOTIDE SEQUENCE [LARGE SCALE GENOMIC DNA]</scope>
    <source>
        <strain evidence="2">KCTC 32255</strain>
    </source>
</reference>
<organism evidence="1 2">
    <name type="scientific">Haloechinothrix salitolerans</name>
    <dbReference type="NCBI Taxonomy" id="926830"/>
    <lineage>
        <taxon>Bacteria</taxon>
        <taxon>Bacillati</taxon>
        <taxon>Actinomycetota</taxon>
        <taxon>Actinomycetes</taxon>
        <taxon>Pseudonocardiales</taxon>
        <taxon>Pseudonocardiaceae</taxon>
        <taxon>Haloechinothrix</taxon>
    </lineage>
</organism>
<comment type="caution">
    <text evidence="1">The sequence shown here is derived from an EMBL/GenBank/DDBJ whole genome shotgun (WGS) entry which is preliminary data.</text>
</comment>
<dbReference type="Proteomes" id="UP001596337">
    <property type="component" value="Unassembled WGS sequence"/>
</dbReference>
<dbReference type="RefSeq" id="WP_345400610.1">
    <property type="nucleotide sequence ID" value="NZ_BAABLA010000101.1"/>
</dbReference>
<evidence type="ECO:0000313" key="2">
    <source>
        <dbReference type="Proteomes" id="UP001596337"/>
    </source>
</evidence>
<evidence type="ECO:0000313" key="1">
    <source>
        <dbReference type="EMBL" id="MFC6869460.1"/>
    </source>
</evidence>
<keyword evidence="2" id="KW-1185">Reference proteome</keyword>
<proteinExistence type="predicted"/>
<gene>
    <name evidence="1" type="ORF">ACFQGD_20185</name>
</gene>